<sequence length="700" mass="78979">MLNELYQLAGTLEKQQVLSEMQTQRDIHKVAKCQCLYIRLDQAGMPQYVKILSPQKTGILWKHSKGNHNSFPAIRVQKPLLAESVSRSFNEAAWKKADVQEKGKLFSTLEDTANHDSQEITVKKWTLEQMVPVLQSDDSDLEALRRLLLRFPQEYSADFYSSLRKAVKENLTDLFTSAENAEFLKKLFVGAGDMKKGKYTAGCMCYFDIAETEEVDCIVASLDTEQALIRCLLTKPEEASNAAALGISALSGANCPLISDKYPNPSFQVLGLVSLFSNNTSAIPCYLRYQLEGAQAFSAGVDEVQQITDALAFLMDEQRKGKTWSSFPGVAKKKPMLLLAWLEDDSACEAKLAQSLSDDGQIKIYESICNNVLDYLKLKIESVPDKAVHLQLFETLDAGRKQIAYANVFTAQQVYADISEWCESAKNLPRILFAVKFKSKDGREIRWYRPHCPGPGAVWRVLHLQYHSQLGVTDGIDQFVREVTSERPTLQQIYGLFLSHTENQQTDCKFAREFLQQTLTTVSGFLVDAAGFQTTQFKQPFSQKNMEKLCAAVSLLGILLYKCQIKKENYMENQAFLLGRFLKLADQLHKEYCIAVRNGGDKTQPLPNQLMGNAVFMIALQNPVEALDRLEEKMRIYIGWAEREIDCKTLKQFEKVSAELHRSSAFPQKLSAEERAELLLGYLAQLPDDSADKSNQEENA</sequence>
<dbReference type="EMBL" id="CP060696">
    <property type="protein sequence ID" value="QNO18426.1"/>
    <property type="molecule type" value="Genomic_DNA"/>
</dbReference>
<name>A0A7G9WIB4_9FIRM</name>
<dbReference type="RefSeq" id="WP_212507489.1">
    <property type="nucleotide sequence ID" value="NZ_CP060696.1"/>
</dbReference>
<organism evidence="1 2">
    <name type="scientific">Caproicibacterium amylolyticum</name>
    <dbReference type="NCBI Taxonomy" id="2766537"/>
    <lineage>
        <taxon>Bacteria</taxon>
        <taxon>Bacillati</taxon>
        <taxon>Bacillota</taxon>
        <taxon>Clostridia</taxon>
        <taxon>Eubacteriales</taxon>
        <taxon>Oscillospiraceae</taxon>
        <taxon>Caproicibacterium</taxon>
    </lineage>
</organism>
<dbReference type="Proteomes" id="UP000516046">
    <property type="component" value="Chromosome"/>
</dbReference>
<protein>
    <submittedName>
        <fullName evidence="1">Type I-C CRISPR-associated protein Cas8c/Csd1</fullName>
    </submittedName>
</protein>
<reference evidence="1 2" key="1">
    <citation type="submission" date="2020-08" db="EMBL/GenBank/DDBJ databases">
        <authorList>
            <person name="Ren C."/>
            <person name="Gu Y."/>
            <person name="Xu Y."/>
        </authorList>
    </citation>
    <scope>NUCLEOTIDE SEQUENCE [LARGE SCALE GENOMIC DNA]</scope>
    <source>
        <strain evidence="1 2">LBM18003</strain>
    </source>
</reference>
<accession>A0A7G9WIB4</accession>
<evidence type="ECO:0000313" key="2">
    <source>
        <dbReference type="Proteomes" id="UP000516046"/>
    </source>
</evidence>
<keyword evidence="2" id="KW-1185">Reference proteome</keyword>
<dbReference type="KEGG" id="caml:H6X83_01875"/>
<evidence type="ECO:0000313" key="1">
    <source>
        <dbReference type="EMBL" id="QNO18426.1"/>
    </source>
</evidence>
<gene>
    <name evidence="1" type="ORF">H6X83_01875</name>
</gene>
<dbReference type="AlphaFoldDB" id="A0A7G9WIB4"/>
<proteinExistence type="predicted"/>